<keyword evidence="4 9" id="KW-0812">Transmembrane</keyword>
<comment type="caution">
    <text evidence="10">The sequence shown here is derived from an EMBL/GenBank/DDBJ whole genome shotgun (WGS) entry which is preliminary data.</text>
</comment>
<evidence type="ECO:0000256" key="4">
    <source>
        <dbReference type="ARBA" id="ARBA00022692"/>
    </source>
</evidence>
<feature type="transmembrane region" description="Helical" evidence="9">
    <location>
        <begin position="83"/>
        <end position="104"/>
    </location>
</feature>
<feature type="compositionally biased region" description="Basic and acidic residues" evidence="8">
    <location>
        <begin position="25"/>
        <end position="35"/>
    </location>
</feature>
<proteinExistence type="inferred from homology"/>
<dbReference type="InterPro" id="IPR018584">
    <property type="entry name" value="GT87"/>
</dbReference>
<feature type="transmembrane region" description="Helical" evidence="9">
    <location>
        <begin position="270"/>
        <end position="288"/>
    </location>
</feature>
<keyword evidence="5 9" id="KW-1133">Transmembrane helix</keyword>
<dbReference type="Proteomes" id="UP000247569">
    <property type="component" value="Unassembled WGS sequence"/>
</dbReference>
<feature type="transmembrane region" description="Helical" evidence="9">
    <location>
        <begin position="330"/>
        <end position="349"/>
    </location>
</feature>
<comment type="subcellular location">
    <subcellularLocation>
        <location evidence="1">Cell membrane</location>
        <topology evidence="1">Multi-pass membrane protein</topology>
    </subcellularLocation>
</comment>
<keyword evidence="2" id="KW-1003">Cell membrane</keyword>
<accession>A0A318KI84</accession>
<keyword evidence="3 10" id="KW-0808">Transferase</keyword>
<feature type="transmembrane region" description="Helical" evidence="9">
    <location>
        <begin position="409"/>
        <end position="428"/>
    </location>
</feature>
<keyword evidence="10" id="KW-0328">Glycosyltransferase</keyword>
<dbReference type="Pfam" id="PF09594">
    <property type="entry name" value="GT87"/>
    <property type="match status" value="1"/>
</dbReference>
<evidence type="ECO:0000256" key="6">
    <source>
        <dbReference type="ARBA" id="ARBA00023136"/>
    </source>
</evidence>
<dbReference type="EMBL" id="QJKF01000003">
    <property type="protein sequence ID" value="PXX66863.1"/>
    <property type="molecule type" value="Genomic_DNA"/>
</dbReference>
<feature type="transmembrane region" description="Helical" evidence="9">
    <location>
        <begin position="243"/>
        <end position="263"/>
    </location>
</feature>
<dbReference type="AlphaFoldDB" id="A0A318KI84"/>
<evidence type="ECO:0000256" key="5">
    <source>
        <dbReference type="ARBA" id="ARBA00022989"/>
    </source>
</evidence>
<organism evidence="10 11">
    <name type="scientific">Nocardia tenerifensis</name>
    <dbReference type="NCBI Taxonomy" id="228006"/>
    <lineage>
        <taxon>Bacteria</taxon>
        <taxon>Bacillati</taxon>
        <taxon>Actinomycetota</taxon>
        <taxon>Actinomycetes</taxon>
        <taxon>Mycobacteriales</taxon>
        <taxon>Nocardiaceae</taxon>
        <taxon>Nocardia</taxon>
    </lineage>
</organism>
<keyword evidence="6 9" id="KW-0472">Membrane</keyword>
<protein>
    <submittedName>
        <fullName evidence="10">Alpha-1,2-mannosyltransferase</fullName>
    </submittedName>
</protein>
<feature type="transmembrane region" description="Helical" evidence="9">
    <location>
        <begin position="188"/>
        <end position="207"/>
    </location>
</feature>
<sequence length="479" mass="51139">MGSGAHRPRARFAGFVCARSQRGTETARADGDHITAHRYPGPVNERSGVADSAEPVASKTLSGASAEPTGTGRVPLSREQLRWLLVAIGLFAVSAALSLLVHWWSGYIDLQVYRNGARVWLDDGELYGPMPPVAGIGLPFTYPPLAALFFAPLALLPLPVAEVLVLVTSLASLGATLWVVLARIRPELSKVTALTIVIGAVAVLQTFEPLRQTFGFGQINLVLMAAITLDCLVRKPFWPRGMLIGIAVSVKLIPGGYLLYFLLRRDWKAAGTLVVSAIGAVGLGFLLFPSDSAEYWFHTLADTGRIGPPYFAGNQSIKGMMFRLGVADSLATALWIALSLVAVALAAVWMHRLIQAGANVAALMVNAAAVLLVSPVSWSHHWVWIAPALVVAADAIVRNRDGRARRPLFSAAVGALTVMFIIGPQWLLPHSADKELGWAWWQQLIGSSYVIATLAVFVVAVATYHPVTAGVRKAASAAA</sequence>
<feature type="transmembrane region" description="Helical" evidence="9">
    <location>
        <begin position="163"/>
        <end position="182"/>
    </location>
</feature>
<feature type="transmembrane region" description="Helical" evidence="9">
    <location>
        <begin position="440"/>
        <end position="464"/>
    </location>
</feature>
<feature type="region of interest" description="Disordered" evidence="8">
    <location>
        <begin position="23"/>
        <end position="73"/>
    </location>
</feature>
<reference evidence="10 11" key="1">
    <citation type="submission" date="2018-05" db="EMBL/GenBank/DDBJ databases">
        <title>Genomic Encyclopedia of Type Strains, Phase IV (KMG-IV): sequencing the most valuable type-strain genomes for metagenomic binning, comparative biology and taxonomic classification.</title>
        <authorList>
            <person name="Goeker M."/>
        </authorList>
    </citation>
    <scope>NUCLEOTIDE SEQUENCE [LARGE SCALE GENOMIC DNA]</scope>
    <source>
        <strain evidence="10 11">DSM 44704</strain>
    </source>
</reference>
<evidence type="ECO:0000256" key="7">
    <source>
        <dbReference type="ARBA" id="ARBA00024033"/>
    </source>
</evidence>
<evidence type="ECO:0000256" key="8">
    <source>
        <dbReference type="SAM" id="MobiDB-lite"/>
    </source>
</evidence>
<gene>
    <name evidence="10" type="ORF">DFR70_103618</name>
</gene>
<name>A0A318KI84_9NOCA</name>
<dbReference type="GO" id="GO:0016758">
    <property type="term" value="F:hexosyltransferase activity"/>
    <property type="evidence" value="ECO:0007669"/>
    <property type="project" value="InterPro"/>
</dbReference>
<feature type="transmembrane region" description="Helical" evidence="9">
    <location>
        <begin position="356"/>
        <end position="375"/>
    </location>
</feature>
<feature type="transmembrane region" description="Helical" evidence="9">
    <location>
        <begin position="381"/>
        <end position="397"/>
    </location>
</feature>
<comment type="similarity">
    <text evidence="7">Belongs to the glycosyltransferase 87 family.</text>
</comment>
<evidence type="ECO:0000313" key="10">
    <source>
        <dbReference type="EMBL" id="PXX66863.1"/>
    </source>
</evidence>
<evidence type="ECO:0000256" key="1">
    <source>
        <dbReference type="ARBA" id="ARBA00004651"/>
    </source>
</evidence>
<evidence type="ECO:0000256" key="2">
    <source>
        <dbReference type="ARBA" id="ARBA00022475"/>
    </source>
</evidence>
<evidence type="ECO:0000256" key="9">
    <source>
        <dbReference type="SAM" id="Phobius"/>
    </source>
</evidence>
<dbReference type="GO" id="GO:0005886">
    <property type="term" value="C:plasma membrane"/>
    <property type="evidence" value="ECO:0007669"/>
    <property type="project" value="UniProtKB-SubCell"/>
</dbReference>
<evidence type="ECO:0000256" key="3">
    <source>
        <dbReference type="ARBA" id="ARBA00022679"/>
    </source>
</evidence>
<keyword evidence="11" id="KW-1185">Reference proteome</keyword>
<evidence type="ECO:0000313" key="11">
    <source>
        <dbReference type="Proteomes" id="UP000247569"/>
    </source>
</evidence>